<evidence type="ECO:0000313" key="4">
    <source>
        <dbReference type="Proteomes" id="UP000009022"/>
    </source>
</evidence>
<dbReference type="PhylomeDB" id="B3RU47"/>
<evidence type="ECO:0000313" key="3">
    <source>
        <dbReference type="EMBL" id="EDV25740.1"/>
    </source>
</evidence>
<reference evidence="3 4" key="1">
    <citation type="journal article" date="2008" name="Nature">
        <title>The Trichoplax genome and the nature of placozoans.</title>
        <authorList>
            <person name="Srivastava M."/>
            <person name="Begovic E."/>
            <person name="Chapman J."/>
            <person name="Putnam N.H."/>
            <person name="Hellsten U."/>
            <person name="Kawashima T."/>
            <person name="Kuo A."/>
            <person name="Mitros T."/>
            <person name="Salamov A."/>
            <person name="Carpenter M.L."/>
            <person name="Signorovitch A.Y."/>
            <person name="Moreno M.A."/>
            <person name="Kamm K."/>
            <person name="Grimwood J."/>
            <person name="Schmutz J."/>
            <person name="Shapiro H."/>
            <person name="Grigoriev I.V."/>
            <person name="Buss L.W."/>
            <person name="Schierwater B."/>
            <person name="Dellaporta S.L."/>
            <person name="Rokhsar D.S."/>
        </authorList>
    </citation>
    <scope>NUCLEOTIDE SEQUENCE [LARGE SCALE GENOMIC DNA]</scope>
    <source>
        <strain evidence="3 4">Grell-BS-1999</strain>
    </source>
</reference>
<dbReference type="CTD" id="6752986"/>
<dbReference type="InterPro" id="IPR009057">
    <property type="entry name" value="Homeodomain-like_sf"/>
</dbReference>
<dbReference type="SMART" id="SM00674">
    <property type="entry name" value="CENPB"/>
    <property type="match status" value="1"/>
</dbReference>
<dbReference type="InterPro" id="IPR051839">
    <property type="entry name" value="RD_transcriptional_regulator"/>
</dbReference>
<dbReference type="InterPro" id="IPR018586">
    <property type="entry name" value="Brinker_DNA-bd"/>
</dbReference>
<dbReference type="PANTHER" id="PTHR33215:SF13">
    <property type="entry name" value="PROTEIN DISTAL ANTENNA"/>
    <property type="match status" value="1"/>
</dbReference>
<dbReference type="Pfam" id="PF03221">
    <property type="entry name" value="HTH_Tnp_Tc5"/>
    <property type="match status" value="1"/>
</dbReference>
<protein>
    <recommendedName>
        <fullName evidence="2">HTH CENPB-type domain-containing protein</fullName>
    </recommendedName>
</protein>
<dbReference type="GeneID" id="6752986"/>
<dbReference type="OMA" id="VREWNNS"/>
<evidence type="ECO:0000256" key="1">
    <source>
        <dbReference type="ARBA" id="ARBA00023125"/>
    </source>
</evidence>
<dbReference type="InParanoid" id="B3RU47"/>
<dbReference type="Pfam" id="PF09607">
    <property type="entry name" value="BrkDBD"/>
    <property type="match status" value="1"/>
</dbReference>
<name>B3RU47_TRIAD</name>
<dbReference type="RefSeq" id="XP_002111773.1">
    <property type="nucleotide sequence ID" value="XM_002111737.1"/>
</dbReference>
<dbReference type="PROSITE" id="PS51253">
    <property type="entry name" value="HTH_CENPB"/>
    <property type="match status" value="1"/>
</dbReference>
<dbReference type="HOGENOM" id="CLU_1391861_0_0_1"/>
<dbReference type="Gene3D" id="1.10.10.60">
    <property type="entry name" value="Homeodomain-like"/>
    <property type="match status" value="2"/>
</dbReference>
<organism evidence="3 4">
    <name type="scientific">Trichoplax adhaerens</name>
    <name type="common">Trichoplax reptans</name>
    <dbReference type="NCBI Taxonomy" id="10228"/>
    <lineage>
        <taxon>Eukaryota</taxon>
        <taxon>Metazoa</taxon>
        <taxon>Placozoa</taxon>
        <taxon>Uniplacotomia</taxon>
        <taxon>Trichoplacea</taxon>
        <taxon>Trichoplacidae</taxon>
        <taxon>Trichoplax</taxon>
    </lineage>
</organism>
<dbReference type="AlphaFoldDB" id="B3RU47"/>
<dbReference type="OrthoDB" id="125347at2759"/>
<accession>B3RU47</accession>
<sequence length="196" mass="23394">MDIISTRKRKAYSVAFKLQVVEALRFSPRSNISQIAIRFGVDRKRVREWNNSYDKLRLIVDAKKKDRKKVQFVRQVRSQEIEDGVLNYMKEQINLGVSVKNKDLQHKALEIAHTIGLLDFKASNMWLYRWKKRHNIKLGNRENRRQPYYFHQQMNQYSGEFWGQIMNLQQYGDLGYSAPIGTYLQVEQQPFIFGQF</sequence>
<keyword evidence="1" id="KW-0238">DNA-binding</keyword>
<evidence type="ECO:0000259" key="2">
    <source>
        <dbReference type="PROSITE" id="PS51253"/>
    </source>
</evidence>
<dbReference type="KEGG" id="tad:TRIADDRAFT_55153"/>
<dbReference type="Proteomes" id="UP000009022">
    <property type="component" value="Unassembled WGS sequence"/>
</dbReference>
<dbReference type="SUPFAM" id="SSF46689">
    <property type="entry name" value="Homeodomain-like"/>
    <property type="match status" value="2"/>
</dbReference>
<dbReference type="PANTHER" id="PTHR33215">
    <property type="entry name" value="PROTEIN DISTAL ANTENNA"/>
    <property type="match status" value="1"/>
</dbReference>
<dbReference type="GO" id="GO:0003677">
    <property type="term" value="F:DNA binding"/>
    <property type="evidence" value="ECO:0007669"/>
    <property type="project" value="UniProtKB-KW"/>
</dbReference>
<feature type="domain" description="HTH CENPB-type" evidence="2">
    <location>
        <begin position="69"/>
        <end position="140"/>
    </location>
</feature>
<dbReference type="EMBL" id="DS985244">
    <property type="protein sequence ID" value="EDV25740.1"/>
    <property type="molecule type" value="Genomic_DNA"/>
</dbReference>
<gene>
    <name evidence="3" type="ORF">TRIADDRAFT_55153</name>
</gene>
<keyword evidence="4" id="KW-1185">Reference proteome</keyword>
<dbReference type="InterPro" id="IPR006600">
    <property type="entry name" value="HTH_CenpB_DNA-bd_dom"/>
</dbReference>
<proteinExistence type="predicted"/>